<dbReference type="AlphaFoldDB" id="A0A6J7DRF2"/>
<name>A0A6J7DRF2_9ZZZZ</name>
<dbReference type="GO" id="GO:0043161">
    <property type="term" value="P:proteasome-mediated ubiquitin-dependent protein catabolic process"/>
    <property type="evidence" value="ECO:0007669"/>
    <property type="project" value="TreeGrafter"/>
</dbReference>
<dbReference type="GO" id="GO:0000209">
    <property type="term" value="P:protein polyubiquitination"/>
    <property type="evidence" value="ECO:0007669"/>
    <property type="project" value="TreeGrafter"/>
</dbReference>
<protein>
    <submittedName>
        <fullName evidence="2">Unannotated protein</fullName>
    </submittedName>
</protein>
<evidence type="ECO:0000256" key="1">
    <source>
        <dbReference type="ARBA" id="ARBA00022737"/>
    </source>
</evidence>
<dbReference type="InterPro" id="IPR050952">
    <property type="entry name" value="TRIM-NHL_E3_ligases"/>
</dbReference>
<accession>A0A6J7DRF2</accession>
<evidence type="ECO:0000313" key="2">
    <source>
        <dbReference type="EMBL" id="CAB4871840.1"/>
    </source>
</evidence>
<dbReference type="PANTHER" id="PTHR24104:SF25">
    <property type="entry name" value="PROTEIN LIN-41"/>
    <property type="match status" value="1"/>
</dbReference>
<dbReference type="PANTHER" id="PTHR24104">
    <property type="entry name" value="E3 UBIQUITIN-PROTEIN LIGASE NHLRC1-RELATED"/>
    <property type="match status" value="1"/>
</dbReference>
<organism evidence="2">
    <name type="scientific">freshwater metagenome</name>
    <dbReference type="NCBI Taxonomy" id="449393"/>
    <lineage>
        <taxon>unclassified sequences</taxon>
        <taxon>metagenomes</taxon>
        <taxon>ecological metagenomes</taxon>
    </lineage>
</organism>
<proteinExistence type="predicted"/>
<keyword evidence="1" id="KW-0677">Repeat</keyword>
<dbReference type="InterPro" id="IPR011042">
    <property type="entry name" value="6-blade_b-propeller_TolB-like"/>
</dbReference>
<reference evidence="2" key="1">
    <citation type="submission" date="2020-05" db="EMBL/GenBank/DDBJ databases">
        <authorList>
            <person name="Chiriac C."/>
            <person name="Salcher M."/>
            <person name="Ghai R."/>
            <person name="Kavagutti S V."/>
        </authorList>
    </citation>
    <scope>NUCLEOTIDE SEQUENCE</scope>
</reference>
<dbReference type="Gene3D" id="2.120.10.30">
    <property type="entry name" value="TolB, C-terminal domain"/>
    <property type="match status" value="2"/>
</dbReference>
<dbReference type="Gene3D" id="2.40.10.500">
    <property type="match status" value="1"/>
</dbReference>
<dbReference type="Pfam" id="PF01436">
    <property type="entry name" value="NHL"/>
    <property type="match status" value="6"/>
</dbReference>
<dbReference type="InterPro" id="IPR001258">
    <property type="entry name" value="NHL_repeat"/>
</dbReference>
<dbReference type="SUPFAM" id="SSF101898">
    <property type="entry name" value="NHL repeat"/>
    <property type="match status" value="1"/>
</dbReference>
<gene>
    <name evidence="2" type="ORF">UFOPK3317_00934</name>
</gene>
<sequence>MAGSRRMRRGLLLGVVALAILLVVGVAARVAVDRNHSTDKASRRGLLVETVSEYKNVETVAGGNGRGSVATKLDYPRGVAVDADDKVYVADTANNRVQLWVPGATEGVTVAGGNGKGSELNQLDSPRDVAVDASGNIYIADWNNHRVQKWVARCSSACSGVTVAGGTAPGSAANLLQYPTGVALDAARNLYVADTANNRVQKWVPDATSGVTVAGGNGQGAAANQLNTPSGVALDIAGNIYVADAANYRVQKWALNATSGVTVAGGNGYGSAANQLSAANGVAVDEAQNVYVADYNNNRVQRWAPNTTSGVQVAGGTAYGSAANQLNFPSKVAVSILDKNLYVADYGNHRVQKWSP</sequence>
<dbReference type="PROSITE" id="PS51125">
    <property type="entry name" value="NHL"/>
    <property type="match status" value="6"/>
</dbReference>
<dbReference type="CDD" id="cd05819">
    <property type="entry name" value="NHL"/>
    <property type="match status" value="1"/>
</dbReference>
<dbReference type="EMBL" id="CAFBLK010000156">
    <property type="protein sequence ID" value="CAB4871840.1"/>
    <property type="molecule type" value="Genomic_DNA"/>
</dbReference>
<dbReference type="GO" id="GO:0008270">
    <property type="term" value="F:zinc ion binding"/>
    <property type="evidence" value="ECO:0007669"/>
    <property type="project" value="UniProtKB-KW"/>
</dbReference>
<dbReference type="GO" id="GO:0061630">
    <property type="term" value="F:ubiquitin protein ligase activity"/>
    <property type="evidence" value="ECO:0007669"/>
    <property type="project" value="TreeGrafter"/>
</dbReference>